<dbReference type="EMBL" id="LUEZ02000119">
    <property type="protein sequence ID" value="RDB17030.1"/>
    <property type="molecule type" value="Genomic_DNA"/>
</dbReference>
<feature type="region of interest" description="Disordered" evidence="1">
    <location>
        <begin position="81"/>
        <end position="139"/>
    </location>
</feature>
<evidence type="ECO:0000256" key="1">
    <source>
        <dbReference type="SAM" id="MobiDB-lite"/>
    </source>
</evidence>
<keyword evidence="3" id="KW-1185">Reference proteome</keyword>
<feature type="region of interest" description="Disordered" evidence="1">
    <location>
        <begin position="1"/>
        <end position="30"/>
    </location>
</feature>
<proteinExistence type="predicted"/>
<evidence type="ECO:0000313" key="2">
    <source>
        <dbReference type="EMBL" id="RDB17030.1"/>
    </source>
</evidence>
<dbReference type="Proteomes" id="UP000076154">
    <property type="component" value="Unassembled WGS sequence"/>
</dbReference>
<dbReference type="InParanoid" id="A0A369J791"/>
<sequence length="139" mass="13930">MPGPLPNPSQSIAPLSPKVSPIDNSPPSVPLPALAPTSALAIAATAMTGGSISNKDVIKLPAPVPDDPFVPQSQNTLAAVPSIDPVAGPSNHPTMLGIPIEPPLDPAASIELDKGKRSADGGDGPPPKCAHDTRTHAKA</sequence>
<gene>
    <name evidence="2" type="ORF">Hypma_002024</name>
</gene>
<dbReference type="AlphaFoldDB" id="A0A369J791"/>
<protein>
    <submittedName>
        <fullName evidence="2">Uncharacterized protein</fullName>
    </submittedName>
</protein>
<organism evidence="2 3">
    <name type="scientific">Hypsizygus marmoreus</name>
    <name type="common">White beech mushroom</name>
    <name type="synonym">Agaricus marmoreus</name>
    <dbReference type="NCBI Taxonomy" id="39966"/>
    <lineage>
        <taxon>Eukaryota</taxon>
        <taxon>Fungi</taxon>
        <taxon>Dikarya</taxon>
        <taxon>Basidiomycota</taxon>
        <taxon>Agaricomycotina</taxon>
        <taxon>Agaricomycetes</taxon>
        <taxon>Agaricomycetidae</taxon>
        <taxon>Agaricales</taxon>
        <taxon>Tricholomatineae</taxon>
        <taxon>Lyophyllaceae</taxon>
        <taxon>Hypsizygus</taxon>
    </lineage>
</organism>
<feature type="compositionally biased region" description="Basic and acidic residues" evidence="1">
    <location>
        <begin position="111"/>
        <end position="120"/>
    </location>
</feature>
<comment type="caution">
    <text evidence="2">The sequence shown here is derived from an EMBL/GenBank/DDBJ whole genome shotgun (WGS) entry which is preliminary data.</text>
</comment>
<reference evidence="2" key="1">
    <citation type="submission" date="2018-04" db="EMBL/GenBank/DDBJ databases">
        <title>Whole genome sequencing of Hypsizygus marmoreus.</title>
        <authorList>
            <person name="Choi I.-G."/>
            <person name="Min B."/>
            <person name="Kim J.-G."/>
            <person name="Kim S."/>
            <person name="Oh Y.-L."/>
            <person name="Kong W.-S."/>
            <person name="Park H."/>
            <person name="Jeong J."/>
            <person name="Song E.-S."/>
        </authorList>
    </citation>
    <scope>NUCLEOTIDE SEQUENCE [LARGE SCALE GENOMIC DNA]</scope>
    <source>
        <strain evidence="2">51987-8</strain>
    </source>
</reference>
<evidence type="ECO:0000313" key="3">
    <source>
        <dbReference type="Proteomes" id="UP000076154"/>
    </source>
</evidence>
<accession>A0A369J791</accession>
<feature type="compositionally biased region" description="Basic and acidic residues" evidence="1">
    <location>
        <begin position="129"/>
        <end position="139"/>
    </location>
</feature>
<name>A0A369J791_HYPMA</name>